<keyword evidence="13" id="KW-1185">Reference proteome</keyword>
<feature type="compositionally biased region" description="Low complexity" evidence="9">
    <location>
        <begin position="108"/>
        <end position="139"/>
    </location>
</feature>
<proteinExistence type="inferred from homology"/>
<feature type="domain" description="Ribonuclease PIN" evidence="11">
    <location>
        <begin position="9"/>
        <end position="99"/>
    </location>
</feature>
<accession>A0AAD6XX36</accession>
<dbReference type="FunFam" id="3.40.50.1010:FF:000020">
    <property type="entry name" value="20S-pre-rRNA D-site endonuclease NOB1"/>
    <property type="match status" value="1"/>
</dbReference>
<keyword evidence="3 7" id="KW-0479">Metal-binding</keyword>
<keyword evidence="5 7" id="KW-0862">Zinc</keyword>
<dbReference type="Pfam" id="PF08772">
    <property type="entry name" value="Zn_ribbon_NOB1"/>
    <property type="match status" value="1"/>
</dbReference>
<dbReference type="AlphaFoldDB" id="A0AAD6XX36"/>
<dbReference type="GO" id="GO:0046872">
    <property type="term" value="F:metal ion binding"/>
    <property type="evidence" value="ECO:0007669"/>
    <property type="project" value="UniProtKB-UniRule"/>
</dbReference>
<sequence length="463" mass="49579">MTTPRCKNLVLDAGPLLSLSPLRGLAEKYLTVPQVLAELKDKRAREHFERLGLNSGVQIEVTAPDAASLSTVIQWAKKTGDYAVLSHPDLCVLALTYSLHEREKKAAKLAAEAPDESAPPAAAGPSLESTPTEEPTPAEATVEVAFDDEPDEEEDADELDADEAPADDEQDLEPLDVELQPLDQSAPPPSEPPTSASPPSSPEPIFEDPSDDDDGEGEWITPSNVGLHKSRALDLLPGTGANGKGKQKAEADEVLGAGCMTADFAMQNVLLQMGLNLVGVEGKRIQRVKSWVLRCHACFKICKDNSKKFCPSCGNATLLRASVTVSAPGAAADAPAMQVHLKSNFQYRLRGTKYSIPAPKPGSAKKGTGEGLILREDQTEYLRAKKMADGKREREEARMNKGILGREGGAIGVGSWLDPDWAPEMLTVGAGGKGRTVRAGGRDGDLPVIGYGRKNPNERKRRK</sequence>
<feature type="region of interest" description="Disordered" evidence="9">
    <location>
        <begin position="428"/>
        <end position="463"/>
    </location>
</feature>
<keyword evidence="4" id="KW-0378">Hydrolase</keyword>
<feature type="binding site" evidence="8">
    <location>
        <position position="310"/>
    </location>
    <ligand>
        <name>Zn(2+)</name>
        <dbReference type="ChEBI" id="CHEBI:29105"/>
    </ligand>
</feature>
<dbReference type="InterPro" id="IPR014881">
    <property type="entry name" value="NOB1_Zn-bd"/>
</dbReference>
<feature type="region of interest" description="Disordered" evidence="9">
    <location>
        <begin position="180"/>
        <end position="225"/>
    </location>
</feature>
<gene>
    <name evidence="12" type="ORF">B0H15DRAFT_1020326</name>
</gene>
<dbReference type="PIRSF" id="PIRSF037125">
    <property type="entry name" value="D-site_20S_pre-rRNA_nuclease"/>
    <property type="match status" value="1"/>
</dbReference>
<keyword evidence="6 7" id="KW-0539">Nucleus</keyword>
<comment type="function">
    <text evidence="7">Required for the synthesis of 40S ribosome subunits. Has a role in processing 20S pre-rRNA into the mature 18S rRNA, where it is required for cleavage at the 3' end of the mature 18S rRNA (D-site). Accompanies the 20S pre-rRNA from the nucleus to the cytoplasm.</text>
</comment>
<evidence type="ECO:0000313" key="12">
    <source>
        <dbReference type="EMBL" id="KAJ7094510.1"/>
    </source>
</evidence>
<feature type="compositionally biased region" description="Pro residues" evidence="9">
    <location>
        <begin position="186"/>
        <end position="202"/>
    </location>
</feature>
<dbReference type="SUPFAM" id="SSF144206">
    <property type="entry name" value="NOB1 zinc finger-like"/>
    <property type="match status" value="1"/>
</dbReference>
<feature type="region of interest" description="Disordered" evidence="9">
    <location>
        <begin position="107"/>
        <end position="139"/>
    </location>
</feature>
<dbReference type="Pfam" id="PF17146">
    <property type="entry name" value="PIN_6"/>
    <property type="match status" value="1"/>
</dbReference>
<feature type="compositionally biased region" description="Acidic residues" evidence="9">
    <location>
        <begin position="205"/>
        <end position="217"/>
    </location>
</feature>
<dbReference type="EMBL" id="JARJCN010000014">
    <property type="protein sequence ID" value="KAJ7094510.1"/>
    <property type="molecule type" value="Genomic_DNA"/>
</dbReference>
<evidence type="ECO:0000256" key="5">
    <source>
        <dbReference type="ARBA" id="ARBA00022833"/>
    </source>
</evidence>
<dbReference type="Gene3D" id="3.40.50.1010">
    <property type="entry name" value="5'-nuclease"/>
    <property type="match status" value="1"/>
</dbReference>
<reference evidence="12" key="1">
    <citation type="submission" date="2023-03" db="EMBL/GenBank/DDBJ databases">
        <title>Massive genome expansion in bonnet fungi (Mycena s.s.) driven by repeated elements and novel gene families across ecological guilds.</title>
        <authorList>
            <consortium name="Lawrence Berkeley National Laboratory"/>
            <person name="Harder C.B."/>
            <person name="Miyauchi S."/>
            <person name="Viragh M."/>
            <person name="Kuo A."/>
            <person name="Thoen E."/>
            <person name="Andreopoulos B."/>
            <person name="Lu D."/>
            <person name="Skrede I."/>
            <person name="Drula E."/>
            <person name="Henrissat B."/>
            <person name="Morin E."/>
            <person name="Kohler A."/>
            <person name="Barry K."/>
            <person name="LaButti K."/>
            <person name="Morin E."/>
            <person name="Salamov A."/>
            <person name="Lipzen A."/>
            <person name="Mereny Z."/>
            <person name="Hegedus B."/>
            <person name="Baldrian P."/>
            <person name="Stursova M."/>
            <person name="Weitz H."/>
            <person name="Taylor A."/>
            <person name="Grigoriev I.V."/>
            <person name="Nagy L.G."/>
            <person name="Martin F."/>
            <person name="Kauserud H."/>
        </authorList>
    </citation>
    <scope>NUCLEOTIDE SEQUENCE</scope>
    <source>
        <strain evidence="12">CBHHK173m</strain>
    </source>
</reference>
<evidence type="ECO:0000259" key="11">
    <source>
        <dbReference type="Pfam" id="PF17146"/>
    </source>
</evidence>
<dbReference type="GO" id="GO:0016787">
    <property type="term" value="F:hydrolase activity"/>
    <property type="evidence" value="ECO:0007669"/>
    <property type="project" value="UniProtKB-KW"/>
</dbReference>
<evidence type="ECO:0000256" key="8">
    <source>
        <dbReference type="PIRSR" id="PIRSR037125-1"/>
    </source>
</evidence>
<feature type="binding site" evidence="8">
    <location>
        <position position="298"/>
    </location>
    <ligand>
        <name>Zn(2+)</name>
        <dbReference type="ChEBI" id="CHEBI:29105"/>
    </ligand>
</feature>
<evidence type="ECO:0000256" key="2">
    <source>
        <dbReference type="ARBA" id="ARBA00022722"/>
    </source>
</evidence>
<feature type="binding site" evidence="8">
    <location>
        <position position="295"/>
    </location>
    <ligand>
        <name>Zn(2+)</name>
        <dbReference type="ChEBI" id="CHEBI:29105"/>
    </ligand>
</feature>
<feature type="region of interest" description="Disordered" evidence="9">
    <location>
        <begin position="149"/>
        <end position="168"/>
    </location>
</feature>
<dbReference type="PANTHER" id="PTHR12814">
    <property type="entry name" value="RNA-BINDING PROTEIN NOB1"/>
    <property type="match status" value="1"/>
</dbReference>
<dbReference type="InterPro" id="IPR039907">
    <property type="entry name" value="NOB1"/>
</dbReference>
<evidence type="ECO:0000256" key="7">
    <source>
        <dbReference type="PIRNR" id="PIRNR037125"/>
    </source>
</evidence>
<evidence type="ECO:0000256" key="3">
    <source>
        <dbReference type="ARBA" id="ARBA00022723"/>
    </source>
</evidence>
<evidence type="ECO:0000256" key="9">
    <source>
        <dbReference type="SAM" id="MobiDB-lite"/>
    </source>
</evidence>
<dbReference type="GO" id="GO:0030688">
    <property type="term" value="C:preribosome, small subunit precursor"/>
    <property type="evidence" value="ECO:0007669"/>
    <property type="project" value="TreeGrafter"/>
</dbReference>
<dbReference type="GO" id="GO:0005737">
    <property type="term" value="C:cytoplasm"/>
    <property type="evidence" value="ECO:0007669"/>
    <property type="project" value="UniProtKB-ARBA"/>
</dbReference>
<comment type="caution">
    <text evidence="12">The sequence shown here is derived from an EMBL/GenBank/DDBJ whole genome shotgun (WGS) entry which is preliminary data.</text>
</comment>
<dbReference type="CDD" id="cd09876">
    <property type="entry name" value="PIN_Nob1-like"/>
    <property type="match status" value="1"/>
</dbReference>
<organism evidence="12 13">
    <name type="scientific">Mycena belliarum</name>
    <dbReference type="NCBI Taxonomy" id="1033014"/>
    <lineage>
        <taxon>Eukaryota</taxon>
        <taxon>Fungi</taxon>
        <taxon>Dikarya</taxon>
        <taxon>Basidiomycota</taxon>
        <taxon>Agaricomycotina</taxon>
        <taxon>Agaricomycetes</taxon>
        <taxon>Agaricomycetidae</taxon>
        <taxon>Agaricales</taxon>
        <taxon>Marasmiineae</taxon>
        <taxon>Mycenaceae</taxon>
        <taxon>Mycena</taxon>
    </lineage>
</organism>
<evidence type="ECO:0000256" key="6">
    <source>
        <dbReference type="ARBA" id="ARBA00023242"/>
    </source>
</evidence>
<evidence type="ECO:0000259" key="10">
    <source>
        <dbReference type="Pfam" id="PF08772"/>
    </source>
</evidence>
<feature type="domain" description="Nin one binding (NOB1) Zn-ribbon-like" evidence="10">
    <location>
        <begin position="285"/>
        <end position="362"/>
    </location>
</feature>
<dbReference type="PANTHER" id="PTHR12814:SF2">
    <property type="entry name" value="RNA-BINDING PROTEIN NOB1"/>
    <property type="match status" value="1"/>
</dbReference>
<evidence type="ECO:0000313" key="13">
    <source>
        <dbReference type="Proteomes" id="UP001222325"/>
    </source>
</evidence>
<dbReference type="GO" id="GO:0004521">
    <property type="term" value="F:RNA endonuclease activity"/>
    <property type="evidence" value="ECO:0007669"/>
    <property type="project" value="UniProtKB-UniRule"/>
</dbReference>
<keyword evidence="2" id="KW-0540">Nuclease</keyword>
<evidence type="ECO:0000256" key="1">
    <source>
        <dbReference type="ARBA" id="ARBA00005858"/>
    </source>
</evidence>
<dbReference type="GO" id="GO:0005730">
    <property type="term" value="C:nucleolus"/>
    <property type="evidence" value="ECO:0007669"/>
    <property type="project" value="UniProtKB-SubCell"/>
</dbReference>
<dbReference type="GO" id="GO:0030490">
    <property type="term" value="P:maturation of SSU-rRNA"/>
    <property type="evidence" value="ECO:0007669"/>
    <property type="project" value="TreeGrafter"/>
</dbReference>
<dbReference type="InterPro" id="IPR033411">
    <property type="entry name" value="Ribonuclease_PIN"/>
</dbReference>
<comment type="subcellular location">
    <subcellularLocation>
        <location evidence="7">Nucleus</location>
        <location evidence="7">Nucleolus</location>
    </subcellularLocation>
</comment>
<dbReference type="InterPro" id="IPR017117">
    <property type="entry name" value="Nob1_euk"/>
</dbReference>
<comment type="similarity">
    <text evidence="1 7">Belongs to the NOB1 family.</text>
</comment>
<dbReference type="Proteomes" id="UP001222325">
    <property type="component" value="Unassembled WGS sequence"/>
</dbReference>
<dbReference type="Gene3D" id="6.20.210.10">
    <property type="entry name" value="Nin one binding (NOB1), Zn-ribbon-like"/>
    <property type="match status" value="1"/>
</dbReference>
<feature type="binding site" evidence="8">
    <location>
        <position position="313"/>
    </location>
    <ligand>
        <name>Zn(2+)</name>
        <dbReference type="ChEBI" id="CHEBI:29105"/>
    </ligand>
</feature>
<protein>
    <recommendedName>
        <fullName evidence="7">20S-pre-rRNA D-site endonuclease NOB1</fullName>
    </recommendedName>
</protein>
<evidence type="ECO:0000256" key="4">
    <source>
        <dbReference type="ARBA" id="ARBA00022801"/>
    </source>
</evidence>
<dbReference type="InterPro" id="IPR036283">
    <property type="entry name" value="NOB1_Zf-like_sf"/>
</dbReference>
<name>A0AAD6XX36_9AGAR</name>